<keyword evidence="5" id="KW-0406">Ion transport</keyword>
<proteinExistence type="predicted"/>
<evidence type="ECO:0000256" key="4">
    <source>
        <dbReference type="ARBA" id="ARBA00022989"/>
    </source>
</evidence>
<dbReference type="EMBL" id="CAJNDS010001502">
    <property type="protein sequence ID" value="CAE7262518.1"/>
    <property type="molecule type" value="Genomic_DNA"/>
</dbReference>
<evidence type="ECO:0000313" key="8">
    <source>
        <dbReference type="EMBL" id="CAE7262518.1"/>
    </source>
</evidence>
<accession>A0A812MAA4</accession>
<comment type="caution">
    <text evidence="8">The sequence shown here is derived from an EMBL/GenBank/DDBJ whole genome shotgun (WGS) entry which is preliminary data.</text>
</comment>
<keyword evidence="6 7" id="KW-0472">Membrane</keyword>
<name>A0A812MAA4_9DINO</name>
<feature type="transmembrane region" description="Helical" evidence="7">
    <location>
        <begin position="225"/>
        <end position="242"/>
    </location>
</feature>
<dbReference type="AlphaFoldDB" id="A0A812MAA4"/>
<dbReference type="InterPro" id="IPR044669">
    <property type="entry name" value="YneE/VCCN1/2-like"/>
</dbReference>
<evidence type="ECO:0000256" key="5">
    <source>
        <dbReference type="ARBA" id="ARBA00023065"/>
    </source>
</evidence>
<sequence length="518" mass="58716">MLLYYNKSFLGLLLERRGSVFYRPGSLTLGLKKWEDNESRFVGIFLSALGGALQYWRDVDDDAPELFHHYGFQAVGAGVTFAIVFRTQLAWTRYWEAVTQLHFMYSKWADAFSQFQAFAEVTKKAANDKGDAVKADRIRQKQKRLKVNYALLSAFAADRLTTGDNQRMEEVTVSRARTRATMRVDKEMKNFAMPSMVERQDHDRNKTDEGLYVVFARPSDDQIRLLARSFDVVATVMYWIIWDLADAMKDIDIAPPIQSRMYQELSNGMLGFNNCLKIADVPFPLPFAQLLGMLLVAFSVFIPVYVIVFTRSAVAGPILCFLLFESLWCLNEVAKELENPFGHDSNDITLSDFHLDFVDSLDDVSMPDQQIFLHKPIVLPEESTPNCRLAMTSGAWLSCPLSCWVADVNALPEVLTKYHLKGRSDALAARLPLNHRFPRIADFQALLSYERLGRLTICLPLGMRSTSLLPQMSMHALVWRVVPGRVAECAKSMKSPFANAHGHLGMLLPCVCVYYARG</sequence>
<protein>
    <submittedName>
        <fullName evidence="8">Uncharacterized protein</fullName>
    </submittedName>
</protein>
<feature type="transmembrane region" description="Helical" evidence="7">
    <location>
        <begin position="287"/>
        <end position="308"/>
    </location>
</feature>
<dbReference type="GO" id="GO:0005254">
    <property type="term" value="F:chloride channel activity"/>
    <property type="evidence" value="ECO:0007669"/>
    <property type="project" value="InterPro"/>
</dbReference>
<keyword evidence="3 7" id="KW-0812">Transmembrane</keyword>
<feature type="transmembrane region" description="Helical" evidence="7">
    <location>
        <begin position="39"/>
        <end position="56"/>
    </location>
</feature>
<evidence type="ECO:0000256" key="3">
    <source>
        <dbReference type="ARBA" id="ARBA00022692"/>
    </source>
</evidence>
<keyword evidence="4 7" id="KW-1133">Transmembrane helix</keyword>
<reference evidence="8" key="1">
    <citation type="submission" date="2021-02" db="EMBL/GenBank/DDBJ databases">
        <authorList>
            <person name="Dougan E. K."/>
            <person name="Rhodes N."/>
            <person name="Thang M."/>
            <person name="Chan C."/>
        </authorList>
    </citation>
    <scope>NUCLEOTIDE SEQUENCE</scope>
</reference>
<dbReference type="OrthoDB" id="1368at2759"/>
<gene>
    <name evidence="8" type="ORF">SNAT2548_LOCUS13773</name>
</gene>
<keyword evidence="2" id="KW-0813">Transport</keyword>
<evidence type="ECO:0000256" key="1">
    <source>
        <dbReference type="ARBA" id="ARBA00004141"/>
    </source>
</evidence>
<keyword evidence="9" id="KW-1185">Reference proteome</keyword>
<evidence type="ECO:0000256" key="6">
    <source>
        <dbReference type="ARBA" id="ARBA00023136"/>
    </source>
</evidence>
<evidence type="ECO:0000256" key="2">
    <source>
        <dbReference type="ARBA" id="ARBA00022448"/>
    </source>
</evidence>
<dbReference type="Proteomes" id="UP000604046">
    <property type="component" value="Unassembled WGS sequence"/>
</dbReference>
<dbReference type="PANTHER" id="PTHR33281:SF20">
    <property type="match status" value="1"/>
</dbReference>
<dbReference type="Pfam" id="PF25539">
    <property type="entry name" value="Bestrophin_2"/>
    <property type="match status" value="1"/>
</dbReference>
<dbReference type="GO" id="GO:0016020">
    <property type="term" value="C:membrane"/>
    <property type="evidence" value="ECO:0007669"/>
    <property type="project" value="UniProtKB-SubCell"/>
</dbReference>
<comment type="subcellular location">
    <subcellularLocation>
        <location evidence="1">Membrane</location>
        <topology evidence="1">Multi-pass membrane protein</topology>
    </subcellularLocation>
</comment>
<evidence type="ECO:0000313" key="9">
    <source>
        <dbReference type="Proteomes" id="UP000604046"/>
    </source>
</evidence>
<evidence type="ECO:0000256" key="7">
    <source>
        <dbReference type="SAM" id="Phobius"/>
    </source>
</evidence>
<feature type="transmembrane region" description="Helical" evidence="7">
    <location>
        <begin position="68"/>
        <end position="85"/>
    </location>
</feature>
<dbReference type="PANTHER" id="PTHR33281">
    <property type="entry name" value="UPF0187 PROTEIN YNEE"/>
    <property type="match status" value="1"/>
</dbReference>
<organism evidence="8 9">
    <name type="scientific">Symbiodinium natans</name>
    <dbReference type="NCBI Taxonomy" id="878477"/>
    <lineage>
        <taxon>Eukaryota</taxon>
        <taxon>Sar</taxon>
        <taxon>Alveolata</taxon>
        <taxon>Dinophyceae</taxon>
        <taxon>Suessiales</taxon>
        <taxon>Symbiodiniaceae</taxon>
        <taxon>Symbiodinium</taxon>
    </lineage>
</organism>